<accession>A0A5B7IUH4</accession>
<dbReference type="AlphaFoldDB" id="A0A5B7IUH4"/>
<reference evidence="2 3" key="1">
    <citation type="submission" date="2019-05" db="EMBL/GenBank/DDBJ databases">
        <title>Another draft genome of Portunus trituberculatus and its Hox gene families provides insights of decapod evolution.</title>
        <authorList>
            <person name="Jeong J.-H."/>
            <person name="Song I."/>
            <person name="Kim S."/>
            <person name="Choi T."/>
            <person name="Kim D."/>
            <person name="Ryu S."/>
            <person name="Kim W."/>
        </authorList>
    </citation>
    <scope>NUCLEOTIDE SEQUENCE [LARGE SCALE GENOMIC DNA]</scope>
    <source>
        <tissue evidence="2">Muscle</tissue>
    </source>
</reference>
<sequence length="104" mass="11249">MAGSVVGRYRLGGKKRIHLWPGNKGVLSSVPSLPRVLTTPHGNPDQRWPLLTAARALKRRGYTPRKKNVFVMSLPASHSPLGGSGGGGRKDGLFNLDLPCPRQE</sequence>
<dbReference type="Proteomes" id="UP000324222">
    <property type="component" value="Unassembled WGS sequence"/>
</dbReference>
<dbReference type="EMBL" id="VSRR010065076">
    <property type="protein sequence ID" value="MPC84298.1"/>
    <property type="molecule type" value="Genomic_DNA"/>
</dbReference>
<proteinExistence type="predicted"/>
<evidence type="ECO:0000313" key="3">
    <source>
        <dbReference type="Proteomes" id="UP000324222"/>
    </source>
</evidence>
<comment type="caution">
    <text evidence="2">The sequence shown here is derived from an EMBL/GenBank/DDBJ whole genome shotgun (WGS) entry which is preliminary data.</text>
</comment>
<organism evidence="2 3">
    <name type="scientific">Portunus trituberculatus</name>
    <name type="common">Swimming crab</name>
    <name type="synonym">Neptunus trituberculatus</name>
    <dbReference type="NCBI Taxonomy" id="210409"/>
    <lineage>
        <taxon>Eukaryota</taxon>
        <taxon>Metazoa</taxon>
        <taxon>Ecdysozoa</taxon>
        <taxon>Arthropoda</taxon>
        <taxon>Crustacea</taxon>
        <taxon>Multicrustacea</taxon>
        <taxon>Malacostraca</taxon>
        <taxon>Eumalacostraca</taxon>
        <taxon>Eucarida</taxon>
        <taxon>Decapoda</taxon>
        <taxon>Pleocyemata</taxon>
        <taxon>Brachyura</taxon>
        <taxon>Eubrachyura</taxon>
        <taxon>Portunoidea</taxon>
        <taxon>Portunidae</taxon>
        <taxon>Portuninae</taxon>
        <taxon>Portunus</taxon>
    </lineage>
</organism>
<evidence type="ECO:0000313" key="2">
    <source>
        <dbReference type="EMBL" id="MPC84298.1"/>
    </source>
</evidence>
<protein>
    <submittedName>
        <fullName evidence="2">Uncharacterized protein</fullName>
    </submittedName>
</protein>
<evidence type="ECO:0000256" key="1">
    <source>
        <dbReference type="SAM" id="MobiDB-lite"/>
    </source>
</evidence>
<keyword evidence="3" id="KW-1185">Reference proteome</keyword>
<feature type="region of interest" description="Disordered" evidence="1">
    <location>
        <begin position="76"/>
        <end position="104"/>
    </location>
</feature>
<name>A0A5B7IUH4_PORTR</name>
<gene>
    <name evidence="2" type="ORF">E2C01_079035</name>
</gene>